<evidence type="ECO:0000313" key="3">
    <source>
        <dbReference type="Proteomes" id="UP001305414"/>
    </source>
</evidence>
<name>A0AAN7Z9Y4_9PEZI</name>
<reference evidence="2 3" key="1">
    <citation type="submission" date="2023-10" db="EMBL/GenBank/DDBJ databases">
        <title>Draft genome sequence of Xylaria bambusicola isolate GMP-LS, the root and basal stem rot pathogen of sugarcane in Indonesia.</title>
        <authorList>
            <person name="Selvaraj P."/>
            <person name="Muralishankar V."/>
            <person name="Muruganantham S."/>
            <person name="Sp S."/>
            <person name="Haryani S."/>
            <person name="Lau K.J.X."/>
            <person name="Naqvi N.I."/>
        </authorList>
    </citation>
    <scope>NUCLEOTIDE SEQUENCE [LARGE SCALE GENOMIC DNA]</scope>
    <source>
        <strain evidence="2">GMP-LS</strain>
    </source>
</reference>
<evidence type="ECO:0000313" key="2">
    <source>
        <dbReference type="EMBL" id="KAK5630891.1"/>
    </source>
</evidence>
<proteinExistence type="predicted"/>
<protein>
    <submittedName>
        <fullName evidence="2">Uncharacterized protein</fullName>
    </submittedName>
</protein>
<evidence type="ECO:0000256" key="1">
    <source>
        <dbReference type="SAM" id="MobiDB-lite"/>
    </source>
</evidence>
<accession>A0AAN7Z9Y4</accession>
<gene>
    <name evidence="2" type="ORF">RRF57_006606</name>
</gene>
<dbReference type="Proteomes" id="UP001305414">
    <property type="component" value="Unassembled WGS sequence"/>
</dbReference>
<sequence>MPFPAAPYDAVPRDGMSKEGCEGALADPSSAPGWPSHSIKAPVQSDASIVCLRAHTKCNR</sequence>
<dbReference type="EMBL" id="JAWHQM010000017">
    <property type="protein sequence ID" value="KAK5630891.1"/>
    <property type="molecule type" value="Genomic_DNA"/>
</dbReference>
<feature type="region of interest" description="Disordered" evidence="1">
    <location>
        <begin position="1"/>
        <end position="40"/>
    </location>
</feature>
<feature type="compositionally biased region" description="Basic and acidic residues" evidence="1">
    <location>
        <begin position="11"/>
        <end position="21"/>
    </location>
</feature>
<organism evidence="2 3">
    <name type="scientific">Xylaria bambusicola</name>
    <dbReference type="NCBI Taxonomy" id="326684"/>
    <lineage>
        <taxon>Eukaryota</taxon>
        <taxon>Fungi</taxon>
        <taxon>Dikarya</taxon>
        <taxon>Ascomycota</taxon>
        <taxon>Pezizomycotina</taxon>
        <taxon>Sordariomycetes</taxon>
        <taxon>Xylariomycetidae</taxon>
        <taxon>Xylariales</taxon>
        <taxon>Xylariaceae</taxon>
        <taxon>Xylaria</taxon>
    </lineage>
</organism>
<dbReference type="AlphaFoldDB" id="A0AAN7Z9Y4"/>
<keyword evidence="3" id="KW-1185">Reference proteome</keyword>
<comment type="caution">
    <text evidence="2">The sequence shown here is derived from an EMBL/GenBank/DDBJ whole genome shotgun (WGS) entry which is preliminary data.</text>
</comment>